<keyword evidence="2" id="KW-1185">Reference proteome</keyword>
<dbReference type="AlphaFoldDB" id="A0A1H9QP22"/>
<evidence type="ECO:0000313" key="2">
    <source>
        <dbReference type="Proteomes" id="UP000199687"/>
    </source>
</evidence>
<dbReference type="Proteomes" id="UP000199687">
    <property type="component" value="Unassembled WGS sequence"/>
</dbReference>
<name>A0A1H9QP22_9BACI</name>
<proteinExistence type="predicted"/>
<accession>A0A1H9QP22</accession>
<evidence type="ECO:0000313" key="1">
    <source>
        <dbReference type="EMBL" id="SER62198.1"/>
    </source>
</evidence>
<organism evidence="1 2">
    <name type="scientific">Gracilibacillus ureilyticus</name>
    <dbReference type="NCBI Taxonomy" id="531814"/>
    <lineage>
        <taxon>Bacteria</taxon>
        <taxon>Bacillati</taxon>
        <taxon>Bacillota</taxon>
        <taxon>Bacilli</taxon>
        <taxon>Bacillales</taxon>
        <taxon>Bacillaceae</taxon>
        <taxon>Gracilibacillus</taxon>
    </lineage>
</organism>
<gene>
    <name evidence="1" type="ORF">SAMN04487944_10746</name>
</gene>
<reference evidence="1 2" key="1">
    <citation type="submission" date="2016-10" db="EMBL/GenBank/DDBJ databases">
        <authorList>
            <person name="de Groot N.N."/>
        </authorList>
    </citation>
    <scope>NUCLEOTIDE SEQUENCE [LARGE SCALE GENOMIC DNA]</scope>
    <source>
        <strain evidence="1 2">CGMCC 1.7727</strain>
    </source>
</reference>
<dbReference type="EMBL" id="FOGL01000007">
    <property type="protein sequence ID" value="SER62198.1"/>
    <property type="molecule type" value="Genomic_DNA"/>
</dbReference>
<dbReference type="STRING" id="531814.SAMN04487944_10746"/>
<protein>
    <submittedName>
        <fullName evidence="1">Uncharacterized protein</fullName>
    </submittedName>
</protein>
<sequence>MRRFLYQEASYYNLENNTDNHPPLSSNILSTYFYVKIAIDKLKELESANNGKNSGC</sequence>